<dbReference type="InterPro" id="IPR002078">
    <property type="entry name" value="Sigma_54_int"/>
</dbReference>
<dbReference type="PROSITE" id="PS50110">
    <property type="entry name" value="RESPONSE_REGULATORY"/>
    <property type="match status" value="1"/>
</dbReference>
<protein>
    <submittedName>
        <fullName evidence="9">Two-component system response regulator HydG</fullName>
    </submittedName>
</protein>
<dbReference type="SUPFAM" id="SSF52172">
    <property type="entry name" value="CheY-like"/>
    <property type="match status" value="1"/>
</dbReference>
<proteinExistence type="predicted"/>
<reference evidence="9 10" key="1">
    <citation type="submission" date="2019-02" db="EMBL/GenBank/DDBJ databases">
        <title>Genomic Encyclopedia of Archaeal and Bacterial Type Strains, Phase II (KMG-II): from individual species to whole genera.</title>
        <authorList>
            <person name="Goeker M."/>
        </authorList>
    </citation>
    <scope>NUCLEOTIDE SEQUENCE [LARGE SCALE GENOMIC DNA]</scope>
    <source>
        <strain evidence="9 10">DSM 21411</strain>
    </source>
</reference>
<evidence type="ECO:0000259" key="7">
    <source>
        <dbReference type="PROSITE" id="PS50045"/>
    </source>
</evidence>
<keyword evidence="5" id="KW-0804">Transcription</keyword>
<gene>
    <name evidence="9" type="ORF">BC751_1846</name>
</gene>
<dbReference type="GO" id="GO:0005524">
    <property type="term" value="F:ATP binding"/>
    <property type="evidence" value="ECO:0007669"/>
    <property type="project" value="UniProtKB-KW"/>
</dbReference>
<dbReference type="Pfam" id="PF00158">
    <property type="entry name" value="Sigma54_activat"/>
    <property type="match status" value="1"/>
</dbReference>
<sequence length="445" mass="50143">MAKILLIEDDLSYSRIIQNFMENNGFEVRSSQKVSDGISIIRSGWPDLIITDYRLPDGNGMEILDFTLKVQPSLKVILITSYSDIRIAVKAMKIGATDYITKPINPEELLESVREALMTGENLDAYGGSESYQNQEYIEGSSDNAKKLEEQIALIAPTDLNVLILGETGTGKEFVAKKIHHLSSRKNGPFIAVDCGAIPSELASSELFGHVKGSFTGAIDNKTGHFERANGGTLFLDEVGNLGPETQMMLLRAIEERKIRKIGSNTEIQINARIIAATNEPLKAGGIDRGFREDLFHRLNEFSISIPSLRERKEDLKRFINFFIHQSNIRLKKSVSGISEETFRILREYSWPGNLRELKNVIRRAVLLSTINTLTPDLLPIEIMETSRQTHSQQEDGSTKSLEQQEKELIQKTLMETKFNKSQTAKLLGIDRKTLYNKMQKYDLT</sequence>
<dbReference type="PROSITE" id="PS50045">
    <property type="entry name" value="SIGMA54_INTERACT_4"/>
    <property type="match status" value="1"/>
</dbReference>
<evidence type="ECO:0000256" key="5">
    <source>
        <dbReference type="ARBA" id="ARBA00023163"/>
    </source>
</evidence>
<dbReference type="InterPro" id="IPR001789">
    <property type="entry name" value="Sig_transdc_resp-reg_receiver"/>
</dbReference>
<evidence type="ECO:0000256" key="2">
    <source>
        <dbReference type="ARBA" id="ARBA00022840"/>
    </source>
</evidence>
<dbReference type="SMART" id="SM00448">
    <property type="entry name" value="REC"/>
    <property type="match status" value="1"/>
</dbReference>
<dbReference type="RefSeq" id="WP_130275256.1">
    <property type="nucleotide sequence ID" value="NZ_SGXG01000001.1"/>
</dbReference>
<dbReference type="Proteomes" id="UP000292209">
    <property type="component" value="Unassembled WGS sequence"/>
</dbReference>
<keyword evidence="3" id="KW-0805">Transcription regulation</keyword>
<keyword evidence="10" id="KW-1185">Reference proteome</keyword>
<keyword evidence="6" id="KW-0597">Phosphoprotein</keyword>
<dbReference type="AlphaFoldDB" id="A0A4V2F6G9"/>
<dbReference type="InterPro" id="IPR027417">
    <property type="entry name" value="P-loop_NTPase"/>
</dbReference>
<dbReference type="EMBL" id="SGXG01000001">
    <property type="protein sequence ID" value="RZS96279.1"/>
    <property type="molecule type" value="Genomic_DNA"/>
</dbReference>
<name>A0A4V2F6G9_9BACT</name>
<evidence type="ECO:0000256" key="4">
    <source>
        <dbReference type="ARBA" id="ARBA00023125"/>
    </source>
</evidence>
<comment type="caution">
    <text evidence="9">The sequence shown here is derived from an EMBL/GenBank/DDBJ whole genome shotgun (WGS) entry which is preliminary data.</text>
</comment>
<dbReference type="FunFam" id="3.40.50.300:FF:000006">
    <property type="entry name" value="DNA-binding transcriptional regulator NtrC"/>
    <property type="match status" value="1"/>
</dbReference>
<dbReference type="PROSITE" id="PS00676">
    <property type="entry name" value="SIGMA54_INTERACT_2"/>
    <property type="match status" value="1"/>
</dbReference>
<dbReference type="PROSITE" id="PS00675">
    <property type="entry name" value="SIGMA54_INTERACT_1"/>
    <property type="match status" value="1"/>
</dbReference>
<dbReference type="Pfam" id="PF02954">
    <property type="entry name" value="HTH_8"/>
    <property type="match status" value="1"/>
</dbReference>
<dbReference type="InterPro" id="IPR011006">
    <property type="entry name" value="CheY-like_superfamily"/>
</dbReference>
<dbReference type="GO" id="GO:0000160">
    <property type="term" value="P:phosphorelay signal transduction system"/>
    <property type="evidence" value="ECO:0007669"/>
    <property type="project" value="InterPro"/>
</dbReference>
<dbReference type="PRINTS" id="PR01590">
    <property type="entry name" value="HTHFIS"/>
</dbReference>
<dbReference type="Gene3D" id="1.10.8.60">
    <property type="match status" value="1"/>
</dbReference>
<dbReference type="InterPro" id="IPR058031">
    <property type="entry name" value="AAA_lid_NorR"/>
</dbReference>
<dbReference type="InterPro" id="IPR025662">
    <property type="entry name" value="Sigma_54_int_dom_ATP-bd_1"/>
</dbReference>
<evidence type="ECO:0000256" key="3">
    <source>
        <dbReference type="ARBA" id="ARBA00023015"/>
    </source>
</evidence>
<feature type="modified residue" description="4-aspartylphosphate" evidence="6">
    <location>
        <position position="52"/>
    </location>
</feature>
<keyword evidence="1" id="KW-0547">Nucleotide-binding</keyword>
<evidence type="ECO:0000313" key="9">
    <source>
        <dbReference type="EMBL" id="RZS96279.1"/>
    </source>
</evidence>
<dbReference type="SUPFAM" id="SSF46689">
    <property type="entry name" value="Homeodomain-like"/>
    <property type="match status" value="1"/>
</dbReference>
<dbReference type="GO" id="GO:0043565">
    <property type="term" value="F:sequence-specific DNA binding"/>
    <property type="evidence" value="ECO:0007669"/>
    <property type="project" value="InterPro"/>
</dbReference>
<dbReference type="PANTHER" id="PTHR32071">
    <property type="entry name" value="TRANSCRIPTIONAL REGULATORY PROTEIN"/>
    <property type="match status" value="1"/>
</dbReference>
<organism evidence="9 10">
    <name type="scientific">Cecembia calidifontis</name>
    <dbReference type="NCBI Taxonomy" id="1187080"/>
    <lineage>
        <taxon>Bacteria</taxon>
        <taxon>Pseudomonadati</taxon>
        <taxon>Bacteroidota</taxon>
        <taxon>Cytophagia</taxon>
        <taxon>Cytophagales</taxon>
        <taxon>Cyclobacteriaceae</taxon>
        <taxon>Cecembia</taxon>
    </lineage>
</organism>
<dbReference type="Gene3D" id="3.40.50.300">
    <property type="entry name" value="P-loop containing nucleotide triphosphate hydrolases"/>
    <property type="match status" value="1"/>
</dbReference>
<dbReference type="PANTHER" id="PTHR32071:SF81">
    <property type="entry name" value="PROPIONATE CATABOLISM OPERON REGULATORY PROTEIN"/>
    <property type="match status" value="1"/>
</dbReference>
<dbReference type="Pfam" id="PF25601">
    <property type="entry name" value="AAA_lid_14"/>
    <property type="match status" value="1"/>
</dbReference>
<feature type="domain" description="Response regulatory" evidence="8">
    <location>
        <begin position="3"/>
        <end position="117"/>
    </location>
</feature>
<dbReference type="InterPro" id="IPR009057">
    <property type="entry name" value="Homeodomain-like_sf"/>
</dbReference>
<keyword evidence="4" id="KW-0238">DNA-binding</keyword>
<dbReference type="Pfam" id="PF00072">
    <property type="entry name" value="Response_reg"/>
    <property type="match status" value="1"/>
</dbReference>
<dbReference type="Gene3D" id="1.10.10.60">
    <property type="entry name" value="Homeodomain-like"/>
    <property type="match status" value="1"/>
</dbReference>
<evidence type="ECO:0000259" key="8">
    <source>
        <dbReference type="PROSITE" id="PS50110"/>
    </source>
</evidence>
<evidence type="ECO:0000256" key="1">
    <source>
        <dbReference type="ARBA" id="ARBA00022741"/>
    </source>
</evidence>
<dbReference type="PROSITE" id="PS00688">
    <property type="entry name" value="SIGMA54_INTERACT_3"/>
    <property type="match status" value="1"/>
</dbReference>
<feature type="domain" description="Sigma-54 factor interaction" evidence="7">
    <location>
        <begin position="138"/>
        <end position="367"/>
    </location>
</feature>
<evidence type="ECO:0000256" key="6">
    <source>
        <dbReference type="PROSITE-ProRule" id="PRU00169"/>
    </source>
</evidence>
<keyword evidence="2" id="KW-0067">ATP-binding</keyword>
<dbReference type="SMART" id="SM00382">
    <property type="entry name" value="AAA"/>
    <property type="match status" value="1"/>
</dbReference>
<dbReference type="InterPro" id="IPR025943">
    <property type="entry name" value="Sigma_54_int_dom_ATP-bd_2"/>
</dbReference>
<evidence type="ECO:0000313" key="10">
    <source>
        <dbReference type="Proteomes" id="UP000292209"/>
    </source>
</evidence>
<dbReference type="SUPFAM" id="SSF52540">
    <property type="entry name" value="P-loop containing nucleoside triphosphate hydrolases"/>
    <property type="match status" value="1"/>
</dbReference>
<dbReference type="Gene3D" id="3.40.50.2300">
    <property type="match status" value="1"/>
</dbReference>
<dbReference type="CDD" id="cd00009">
    <property type="entry name" value="AAA"/>
    <property type="match status" value="1"/>
</dbReference>
<dbReference type="InterPro" id="IPR025944">
    <property type="entry name" value="Sigma_54_int_dom_CS"/>
</dbReference>
<dbReference type="OrthoDB" id="9782110at2"/>
<dbReference type="InterPro" id="IPR002197">
    <property type="entry name" value="HTH_Fis"/>
</dbReference>
<accession>A0A4V2F6G9</accession>
<dbReference type="InterPro" id="IPR003593">
    <property type="entry name" value="AAA+_ATPase"/>
</dbReference>
<dbReference type="GO" id="GO:0006355">
    <property type="term" value="P:regulation of DNA-templated transcription"/>
    <property type="evidence" value="ECO:0007669"/>
    <property type="project" value="InterPro"/>
</dbReference>